<protein>
    <submittedName>
        <fullName evidence="3">ParB N-terminal domain-containing protein</fullName>
    </submittedName>
</protein>
<dbReference type="EMBL" id="CP104377">
    <property type="protein sequence ID" value="UXC17709.1"/>
    <property type="molecule type" value="Genomic_DNA"/>
</dbReference>
<keyword evidence="4" id="KW-1185">Reference proteome</keyword>
<keyword evidence="1" id="KW-0472">Membrane</keyword>
<organism evidence="3 4">
    <name type="scientific">Comamonas squillarum</name>
    <dbReference type="NCBI Taxonomy" id="2977320"/>
    <lineage>
        <taxon>Bacteria</taxon>
        <taxon>Pseudomonadati</taxon>
        <taxon>Pseudomonadota</taxon>
        <taxon>Betaproteobacteria</taxon>
        <taxon>Burkholderiales</taxon>
        <taxon>Comamonadaceae</taxon>
        <taxon>Comamonas</taxon>
    </lineage>
</organism>
<dbReference type="InterPro" id="IPR003115">
    <property type="entry name" value="ParB_N"/>
</dbReference>
<keyword evidence="1" id="KW-0812">Transmembrane</keyword>
<dbReference type="NCBIfam" id="TIGR03696">
    <property type="entry name" value="Rhs_assc_core"/>
    <property type="match status" value="1"/>
</dbReference>
<dbReference type="PANTHER" id="PTHR32305:SF17">
    <property type="entry name" value="TRNA NUCLEASE WAPA"/>
    <property type="match status" value="1"/>
</dbReference>
<dbReference type="SUPFAM" id="SSF110849">
    <property type="entry name" value="ParB/Sulfiredoxin"/>
    <property type="match status" value="1"/>
</dbReference>
<dbReference type="Gene3D" id="2.180.10.10">
    <property type="entry name" value="RHS repeat-associated core"/>
    <property type="match status" value="1"/>
</dbReference>
<evidence type="ECO:0000256" key="1">
    <source>
        <dbReference type="SAM" id="Phobius"/>
    </source>
</evidence>
<feature type="domain" description="ParB-like N-terminal" evidence="2">
    <location>
        <begin position="253"/>
        <end position="310"/>
    </location>
</feature>
<evidence type="ECO:0000313" key="3">
    <source>
        <dbReference type="EMBL" id="UXC17709.1"/>
    </source>
</evidence>
<dbReference type="InterPro" id="IPR022385">
    <property type="entry name" value="Rhs_assc_core"/>
</dbReference>
<proteinExistence type="predicted"/>
<feature type="transmembrane region" description="Helical" evidence="1">
    <location>
        <begin position="33"/>
        <end position="54"/>
    </location>
</feature>
<dbReference type="InterPro" id="IPR050708">
    <property type="entry name" value="T6SS_VgrG/RHS"/>
</dbReference>
<dbReference type="PANTHER" id="PTHR32305">
    <property type="match status" value="1"/>
</dbReference>
<keyword evidence="1" id="KW-1133">Transmembrane helix</keyword>
<gene>
    <name evidence="3" type="ORF">N4T19_18705</name>
</gene>
<dbReference type="Pfam" id="PF02195">
    <property type="entry name" value="ParB_N"/>
    <property type="match status" value="1"/>
</dbReference>
<dbReference type="InterPro" id="IPR036086">
    <property type="entry name" value="ParB/Sulfiredoxin_sf"/>
</dbReference>
<name>A0ABY5ZWK7_9BURK</name>
<dbReference type="Gene3D" id="3.90.1530.10">
    <property type="entry name" value="Conserved hypothetical protein from pyrococcus furiosus pfu- 392566-001, ParB domain"/>
    <property type="match status" value="1"/>
</dbReference>
<reference evidence="3" key="1">
    <citation type="submission" date="2022-09" db="EMBL/GenBank/DDBJ databases">
        <title>Bacterial diversity in gut of crayfish and pufferfish.</title>
        <authorList>
            <person name="Huang Y."/>
        </authorList>
    </citation>
    <scope>NUCLEOTIDE SEQUENCE</scope>
    <source>
        <strain evidence="3">PR12</strain>
    </source>
</reference>
<dbReference type="RefSeq" id="WP_260718755.1">
    <property type="nucleotide sequence ID" value="NZ_CP104377.1"/>
</dbReference>
<evidence type="ECO:0000313" key="4">
    <source>
        <dbReference type="Proteomes" id="UP001058290"/>
    </source>
</evidence>
<accession>A0ABY5ZWK7</accession>
<dbReference type="Proteomes" id="UP001058290">
    <property type="component" value="Chromosome"/>
</dbReference>
<sequence>MEQHLKQSSPFGLFLRLISTFWQTRTTRRKPSVWLRAMLTVAISSMLLATGGLATAKETVTYIHSDISGSPLAATDAAGNVLWKESYFAYGQKTEWQPESEAQTQWFHGKEQDADTTMQYFGARYYDPGIGRFLGIDPVDYQDGNLHSFNRYAYGNNNPTKYLDPDGRIAFLIPFALTATAHAARTVALRFAVTATVNASRVGIVAGEIAAGDALGGAALAGGAVLAGATAVKSVVQETAKVGTLIATHGKTMGGKEFDRLTKRIRAEGILEPLTVTSHEGRLYILDGHHRALAAPRAGIIDVPITRVELPHGAYKTPADLDFTPGGY</sequence>
<evidence type="ECO:0000259" key="2">
    <source>
        <dbReference type="Pfam" id="PF02195"/>
    </source>
</evidence>